<organism evidence="2 3">
    <name type="scientific">Phaeodactylibacter xiamenensis</name>
    <dbReference type="NCBI Taxonomy" id="1524460"/>
    <lineage>
        <taxon>Bacteria</taxon>
        <taxon>Pseudomonadati</taxon>
        <taxon>Bacteroidota</taxon>
        <taxon>Saprospiria</taxon>
        <taxon>Saprospirales</taxon>
        <taxon>Haliscomenobacteraceae</taxon>
        <taxon>Phaeodactylibacter</taxon>
    </lineage>
</organism>
<dbReference type="RefSeq" id="WP_044218333.1">
    <property type="nucleotide sequence ID" value="NZ_JBKAGJ010000006.1"/>
</dbReference>
<dbReference type="OrthoDB" id="1490253at2"/>
<dbReference type="AlphaFoldDB" id="A0A098S933"/>
<evidence type="ECO:0000313" key="2">
    <source>
        <dbReference type="EMBL" id="KGE88621.1"/>
    </source>
</evidence>
<evidence type="ECO:0008006" key="4">
    <source>
        <dbReference type="Google" id="ProtNLM"/>
    </source>
</evidence>
<protein>
    <recommendedName>
        <fullName evidence="4">6-bladed beta-propeller</fullName>
    </recommendedName>
</protein>
<dbReference type="Proteomes" id="UP000029736">
    <property type="component" value="Unassembled WGS sequence"/>
</dbReference>
<comment type="caution">
    <text evidence="2">The sequence shown here is derived from an EMBL/GenBank/DDBJ whole genome shotgun (WGS) entry which is preliminary data.</text>
</comment>
<reference evidence="2 3" key="1">
    <citation type="journal article" date="2014" name="Int. J. Syst. Evol. Microbiol.">
        <title>Phaeodactylibacter xiamenensis gen. nov., sp. nov., a member of the family Saprospiraceae isolated from the marine alga Phaeodactylum tricornutum.</title>
        <authorList>
            <person name="Chen Z.Jr."/>
            <person name="Lei X."/>
            <person name="Lai Q."/>
            <person name="Li Y."/>
            <person name="Zhang B."/>
            <person name="Zhang J."/>
            <person name="Zhang H."/>
            <person name="Yang L."/>
            <person name="Zheng W."/>
            <person name="Tian Y."/>
            <person name="Yu Z."/>
            <person name="Xu H.Jr."/>
            <person name="Zheng T."/>
        </authorList>
    </citation>
    <scope>NUCLEOTIDE SEQUENCE [LARGE SCALE GENOMIC DNA]</scope>
    <source>
        <strain evidence="2 3">KD52</strain>
    </source>
</reference>
<feature type="signal peptide" evidence="1">
    <location>
        <begin position="1"/>
        <end position="18"/>
    </location>
</feature>
<proteinExistence type="predicted"/>
<accession>A0A098S933</accession>
<evidence type="ECO:0000313" key="3">
    <source>
        <dbReference type="Proteomes" id="UP000029736"/>
    </source>
</evidence>
<keyword evidence="1" id="KW-0732">Signal</keyword>
<evidence type="ECO:0000256" key="1">
    <source>
        <dbReference type="SAM" id="SignalP"/>
    </source>
</evidence>
<keyword evidence="3" id="KW-1185">Reference proteome</keyword>
<dbReference type="EMBL" id="JPOS01000018">
    <property type="protein sequence ID" value="KGE88621.1"/>
    <property type="molecule type" value="Genomic_DNA"/>
</dbReference>
<dbReference type="STRING" id="1524460.IX84_08090"/>
<gene>
    <name evidence="2" type="ORF">IX84_08090</name>
</gene>
<name>A0A098S933_9BACT</name>
<sequence>MKKIISLLLFLTTGAALYAQTVTLSEPIVLRNDIAYHLLGEMGSHTLLFRDRSTTFEVVGLNKAMKESWTKELELDRRLPKVIDILPDDGHFNLFYQFKDRTHTKLKAHRYGPGANLLDSITIVDLGYLFYTPKFIPVYSEDKSKTLFFFTEKQDMMRAVCFDNNRLELLWQTVVTPQDFNFYQNFLEVLVDNDGDMTIVAERDNYRTKREDHHFEFYHYDGRTDRLTRFDLTMPEKLTFDVIFSIDPLNKRIVGAGLYSEKNLGRSDGFFYLNINPDRPDDFVKASHPFTEEFIVSLLGKEADKTKGVPEGLLRDVVLRKDGGVLLIGELSRTFERNGANMTRNFYDGTGRFSVDYYYDEIFVLSIHPDGDLHWSTVMHKKQYSQDDDGIYSSFFVFKTASSLRFLFNDEIKYENTVSEYVLRGNGRFDRNSLMSTENLKLRLRFRDAMQVDANTLLIPSERRNRLKIARLEYN</sequence>
<feature type="chain" id="PRO_5001947782" description="6-bladed beta-propeller" evidence="1">
    <location>
        <begin position="19"/>
        <end position="475"/>
    </location>
</feature>